<accession>A0ABU7CF75</accession>
<reference evidence="2 3" key="1">
    <citation type="submission" date="2021-07" db="EMBL/GenBank/DDBJ databases">
        <authorList>
            <person name="Palmer J.M."/>
        </authorList>
    </citation>
    <scope>NUCLEOTIDE SEQUENCE [LARGE SCALE GENOMIC DNA]</scope>
    <source>
        <strain evidence="2 3">AT_MEX2019</strain>
        <tissue evidence="2">Muscle</tissue>
    </source>
</reference>
<keyword evidence="3" id="KW-1185">Reference proteome</keyword>
<protein>
    <submittedName>
        <fullName evidence="2">Uncharacterized protein</fullName>
    </submittedName>
</protein>
<dbReference type="Proteomes" id="UP001345963">
    <property type="component" value="Unassembled WGS sequence"/>
</dbReference>
<dbReference type="EMBL" id="JAHUTI010088802">
    <property type="protein sequence ID" value="MED6260338.1"/>
    <property type="molecule type" value="Genomic_DNA"/>
</dbReference>
<name>A0ABU7CF75_9TELE</name>
<sequence>MMLKYTASQLLSLNGHVAPPSIATIRQSGILHRPRYIHRCLKKKFVYAQQIVKVPAHTRGHILDLVITEKASINNLEVYILVFLTIWWYQWSSYLRYLL</sequence>
<evidence type="ECO:0000313" key="2">
    <source>
        <dbReference type="EMBL" id="MED6260338.1"/>
    </source>
</evidence>
<evidence type="ECO:0000313" key="3">
    <source>
        <dbReference type="Proteomes" id="UP001345963"/>
    </source>
</evidence>
<proteinExistence type="predicted"/>
<keyword evidence="1" id="KW-0472">Membrane</keyword>
<keyword evidence="1" id="KW-0812">Transmembrane</keyword>
<comment type="caution">
    <text evidence="2">The sequence shown here is derived from an EMBL/GenBank/DDBJ whole genome shotgun (WGS) entry which is preliminary data.</text>
</comment>
<keyword evidence="1" id="KW-1133">Transmembrane helix</keyword>
<organism evidence="2 3">
    <name type="scientific">Ataeniobius toweri</name>
    <dbReference type="NCBI Taxonomy" id="208326"/>
    <lineage>
        <taxon>Eukaryota</taxon>
        <taxon>Metazoa</taxon>
        <taxon>Chordata</taxon>
        <taxon>Craniata</taxon>
        <taxon>Vertebrata</taxon>
        <taxon>Euteleostomi</taxon>
        <taxon>Actinopterygii</taxon>
        <taxon>Neopterygii</taxon>
        <taxon>Teleostei</taxon>
        <taxon>Neoteleostei</taxon>
        <taxon>Acanthomorphata</taxon>
        <taxon>Ovalentaria</taxon>
        <taxon>Atherinomorphae</taxon>
        <taxon>Cyprinodontiformes</taxon>
        <taxon>Goodeidae</taxon>
        <taxon>Ataeniobius</taxon>
    </lineage>
</organism>
<evidence type="ECO:0000256" key="1">
    <source>
        <dbReference type="SAM" id="Phobius"/>
    </source>
</evidence>
<gene>
    <name evidence="2" type="ORF">ATANTOWER_013856</name>
</gene>
<feature type="transmembrane region" description="Helical" evidence="1">
    <location>
        <begin position="73"/>
        <end position="91"/>
    </location>
</feature>